<dbReference type="GO" id="GO:0006631">
    <property type="term" value="P:fatty acid metabolic process"/>
    <property type="evidence" value="ECO:0007669"/>
    <property type="project" value="TreeGrafter"/>
</dbReference>
<sequence length="542" mass="60759">MSDLSYNSFRALADRVASTPDAPVFKLPDLQKPGNWVDVPYSQFQANIHHMAKFWNSKLTSRGIAMGSVIGVWTPGFTYPEAITMYSLSRAGFIPQMMPFEIPNASLALALFAKTDAQAIVHTSDKTGGILETGSKIHLFEDVHFSRVLEEDVAHIPLPVLPEATPESTVYIFHSSGSVSGIPKVIPIMNKWVAAIERKYGKTFRRQVIPGQSQDTWPWASPISHSLMSCMFQYIMSIGGCVVQSSYYDYTPTELVEMVESAGVNRIFQFANILKRNLEFAKSGVPEPRLLGALKGLRQITFGGMSLPREWEDWAFSQDIPLTSSFGSTEAGSMLTSSIGDRRLEVLDETKYEFSPTDVTSVGGQEYAKLFEFCILPGSPDLPHPSLCDADGSWRSGDLFEVMAPGKYLFRGRDDDWLQSYWADKIDTKNIEENVYTTCPDLVSKCTVVGDNRPFPALFIEGKNSEEDPNVLRSKVLERISEFQNNLFFHERITNVNMIKVVPANSLMRNRKGSVRRRAVEEQYKEEIEAMYASVDSCALYI</sequence>
<evidence type="ECO:0000313" key="4">
    <source>
        <dbReference type="Proteomes" id="UP000076532"/>
    </source>
</evidence>
<gene>
    <name evidence="3" type="ORF">FIBSPDRAFT_1038489</name>
</gene>
<evidence type="ECO:0000256" key="1">
    <source>
        <dbReference type="ARBA" id="ARBA00006432"/>
    </source>
</evidence>
<dbReference type="PANTHER" id="PTHR43201">
    <property type="entry name" value="ACYL-COA SYNTHETASE"/>
    <property type="match status" value="1"/>
</dbReference>
<dbReference type="Pfam" id="PF23562">
    <property type="entry name" value="AMP-binding_C_3"/>
    <property type="match status" value="1"/>
</dbReference>
<dbReference type="Pfam" id="PF00501">
    <property type="entry name" value="AMP-binding"/>
    <property type="match status" value="1"/>
</dbReference>
<dbReference type="EMBL" id="KV417495">
    <property type="protein sequence ID" value="KZP30146.1"/>
    <property type="molecule type" value="Genomic_DNA"/>
</dbReference>
<proteinExistence type="inferred from homology"/>
<dbReference type="GO" id="GO:0031956">
    <property type="term" value="F:medium-chain fatty acid-CoA ligase activity"/>
    <property type="evidence" value="ECO:0007669"/>
    <property type="project" value="TreeGrafter"/>
</dbReference>
<evidence type="ECO:0000259" key="2">
    <source>
        <dbReference type="Pfam" id="PF00501"/>
    </source>
</evidence>
<feature type="domain" description="AMP-dependent synthetase/ligase" evidence="2">
    <location>
        <begin position="14"/>
        <end position="337"/>
    </location>
</feature>
<accession>A0A166T3H9</accession>
<dbReference type="SUPFAM" id="SSF56801">
    <property type="entry name" value="Acetyl-CoA synthetase-like"/>
    <property type="match status" value="1"/>
</dbReference>
<dbReference type="STRING" id="436010.A0A166T3H9"/>
<dbReference type="PANTHER" id="PTHR43201:SF8">
    <property type="entry name" value="ACYL-COA SYNTHETASE FAMILY MEMBER 3"/>
    <property type="match status" value="1"/>
</dbReference>
<name>A0A166T3H9_9AGAM</name>
<protein>
    <submittedName>
        <fullName evidence="3">Acetyl-CoA synthetase-like protein</fullName>
    </submittedName>
</protein>
<evidence type="ECO:0000313" key="3">
    <source>
        <dbReference type="EMBL" id="KZP30146.1"/>
    </source>
</evidence>
<dbReference type="AlphaFoldDB" id="A0A166T3H9"/>
<dbReference type="Gene3D" id="3.40.50.12780">
    <property type="entry name" value="N-terminal domain of ligase-like"/>
    <property type="match status" value="1"/>
</dbReference>
<reference evidence="3 4" key="1">
    <citation type="journal article" date="2016" name="Mol. Biol. Evol.">
        <title>Comparative Genomics of Early-Diverging Mushroom-Forming Fungi Provides Insights into the Origins of Lignocellulose Decay Capabilities.</title>
        <authorList>
            <person name="Nagy L.G."/>
            <person name="Riley R."/>
            <person name="Tritt A."/>
            <person name="Adam C."/>
            <person name="Daum C."/>
            <person name="Floudas D."/>
            <person name="Sun H."/>
            <person name="Yadav J.S."/>
            <person name="Pangilinan J."/>
            <person name="Larsson K.H."/>
            <person name="Matsuura K."/>
            <person name="Barry K."/>
            <person name="Labutti K."/>
            <person name="Kuo R."/>
            <person name="Ohm R.A."/>
            <person name="Bhattacharya S.S."/>
            <person name="Shirouzu T."/>
            <person name="Yoshinaga Y."/>
            <person name="Martin F.M."/>
            <person name="Grigoriev I.V."/>
            <person name="Hibbett D.S."/>
        </authorList>
    </citation>
    <scope>NUCLEOTIDE SEQUENCE [LARGE SCALE GENOMIC DNA]</scope>
    <source>
        <strain evidence="3 4">CBS 109695</strain>
    </source>
</reference>
<dbReference type="Proteomes" id="UP000076532">
    <property type="component" value="Unassembled WGS sequence"/>
</dbReference>
<keyword evidence="4" id="KW-1185">Reference proteome</keyword>
<dbReference type="InterPro" id="IPR042099">
    <property type="entry name" value="ANL_N_sf"/>
</dbReference>
<organism evidence="3 4">
    <name type="scientific">Athelia psychrophila</name>
    <dbReference type="NCBI Taxonomy" id="1759441"/>
    <lineage>
        <taxon>Eukaryota</taxon>
        <taxon>Fungi</taxon>
        <taxon>Dikarya</taxon>
        <taxon>Basidiomycota</taxon>
        <taxon>Agaricomycotina</taxon>
        <taxon>Agaricomycetes</taxon>
        <taxon>Agaricomycetidae</taxon>
        <taxon>Atheliales</taxon>
        <taxon>Atheliaceae</taxon>
        <taxon>Athelia</taxon>
    </lineage>
</organism>
<dbReference type="InterPro" id="IPR000873">
    <property type="entry name" value="AMP-dep_synth/lig_dom"/>
</dbReference>
<dbReference type="OrthoDB" id="429813at2759"/>
<comment type="similarity">
    <text evidence="1">Belongs to the ATP-dependent AMP-binding enzyme family.</text>
</comment>